<sequence>MATAKPKKIISQETFNECVRENMEEFDMLEADAIADAIAQFESQGVDLSATVKGLDVVHPVVEALQAIQYASGDVSVHLLALQEQFRSVEDGVAAKELAGRNQGPSILLDQLSTTTHDARTKIQLLLTLQSMVTGVKDNQNAVGEHGTALIYDTFLSSNDVETQDAALGSFKAICARNERTKKLLTTHGVVARLVELFQERDGGTKSTKPFAELIRVLTIHDDSDSIFSQTHDIVKAFVEKGLIELIVPSIRRSSPPEATWLAVLKQVAITEDNCKKLVAAGILDLVHLHKDDRALLTHSLGLLRNLAAVDEYKSVVTSTSMEWILATMAQNPTEVQIQTTACATIAAVCLRSPANCTSVAQLGAHRWIGSAMVQSSSNISLLRQASLAIRNMVVRNPELRQVVLEDPVVEKQLRNAMPLRGCGDEAYAALRDLGADVPLASIGQSHANFNPVMESSSQLMSTIQENAHAPFED</sequence>
<evidence type="ECO:0008006" key="4">
    <source>
        <dbReference type="Google" id="ProtNLM"/>
    </source>
</evidence>
<dbReference type="InterPro" id="IPR011989">
    <property type="entry name" value="ARM-like"/>
</dbReference>
<proteinExistence type="predicted"/>
<reference evidence="2 3" key="1">
    <citation type="submission" date="2019-07" db="EMBL/GenBank/DDBJ databases">
        <title>Genomics analysis of Aphanomyces spp. identifies a new class of oomycete effector associated with host adaptation.</title>
        <authorList>
            <person name="Gaulin E."/>
        </authorList>
    </citation>
    <scope>NUCLEOTIDE SEQUENCE [LARGE SCALE GENOMIC DNA]</scope>
    <source>
        <strain evidence="2 3">ATCC 201684</strain>
    </source>
</reference>
<keyword evidence="3" id="KW-1185">Reference proteome</keyword>
<evidence type="ECO:0000313" key="2">
    <source>
        <dbReference type="EMBL" id="KAF0721670.1"/>
    </source>
</evidence>
<organism evidence="2 3">
    <name type="scientific">Aphanomyces euteiches</name>
    <dbReference type="NCBI Taxonomy" id="100861"/>
    <lineage>
        <taxon>Eukaryota</taxon>
        <taxon>Sar</taxon>
        <taxon>Stramenopiles</taxon>
        <taxon>Oomycota</taxon>
        <taxon>Saprolegniomycetes</taxon>
        <taxon>Saprolegniales</taxon>
        <taxon>Verrucalvaceae</taxon>
        <taxon>Aphanomyces</taxon>
    </lineage>
</organism>
<dbReference type="Proteomes" id="UP000481153">
    <property type="component" value="Unassembled WGS sequence"/>
</dbReference>
<dbReference type="AlphaFoldDB" id="A0A6G0W6H9"/>
<accession>A0A6G0W6H9</accession>
<dbReference type="EMBL" id="VJMJ01000372">
    <property type="protein sequence ID" value="KAF0721670.1"/>
    <property type="molecule type" value="Genomic_DNA"/>
</dbReference>
<name>A0A6G0W6H9_9STRA</name>
<dbReference type="PANTHER" id="PTHR22895">
    <property type="entry name" value="ARMADILLO REPEAT-CONTAINING PROTEIN 6"/>
    <property type="match status" value="1"/>
</dbReference>
<dbReference type="InterPro" id="IPR016024">
    <property type="entry name" value="ARM-type_fold"/>
</dbReference>
<dbReference type="SUPFAM" id="SSF48371">
    <property type="entry name" value="ARM repeat"/>
    <property type="match status" value="1"/>
</dbReference>
<dbReference type="Gene3D" id="1.25.10.10">
    <property type="entry name" value="Leucine-rich Repeat Variant"/>
    <property type="match status" value="1"/>
</dbReference>
<dbReference type="VEuPathDB" id="FungiDB:AeMF1_009905"/>
<evidence type="ECO:0000256" key="1">
    <source>
        <dbReference type="ARBA" id="ARBA00022737"/>
    </source>
</evidence>
<protein>
    <recommendedName>
        <fullName evidence="4">Armadillo repeat-containing domain-containing protein</fullName>
    </recommendedName>
</protein>
<evidence type="ECO:0000313" key="3">
    <source>
        <dbReference type="Proteomes" id="UP000481153"/>
    </source>
</evidence>
<dbReference type="PANTHER" id="PTHR22895:SF0">
    <property type="entry name" value="ARMADILLO REPEAT-CONTAINING PROTEIN 6"/>
    <property type="match status" value="1"/>
</dbReference>
<gene>
    <name evidence="2" type="ORF">Ae201684_019003</name>
</gene>
<comment type="caution">
    <text evidence="2">The sequence shown here is derived from an EMBL/GenBank/DDBJ whole genome shotgun (WGS) entry which is preliminary data.</text>
</comment>
<keyword evidence="1" id="KW-0677">Repeat</keyword>